<gene>
    <name evidence="5" type="ORF">LQE92_02280</name>
</gene>
<dbReference type="InterPro" id="IPR003593">
    <property type="entry name" value="AAA+_ATPase"/>
</dbReference>
<dbReference type="PANTHER" id="PTHR24220">
    <property type="entry name" value="IMPORT ATP-BINDING PROTEIN"/>
    <property type="match status" value="1"/>
</dbReference>
<protein>
    <submittedName>
        <fullName evidence="5">ABC transporter ATP-binding protein</fullName>
    </submittedName>
</protein>
<comment type="caution">
    <text evidence="5">The sequence shown here is derived from an EMBL/GenBank/DDBJ whole genome shotgun (WGS) entry which is preliminary data.</text>
</comment>
<organism evidence="5 6">
    <name type="scientific">Lientehia hominis</name>
    <dbReference type="NCBI Taxonomy" id="2897778"/>
    <lineage>
        <taxon>Bacteria</taxon>
        <taxon>Bacillati</taxon>
        <taxon>Bacillota</taxon>
        <taxon>Clostridia</taxon>
        <taxon>Lachnospirales</taxon>
        <taxon>Lachnospiraceae</taxon>
        <taxon>Lientehia</taxon>
    </lineage>
</organism>
<dbReference type="RefSeq" id="WP_231061386.1">
    <property type="nucleotide sequence ID" value="NZ_JAJNOR010000001.1"/>
</dbReference>
<sequence length="247" mass="27424">MKRNTGLKSESAGSEIIRIEGLSKYYGDGEALVKSVDQVNLSIRKGEITAIVGKSGSGKTTLLHMMGGLEPPTKGRVLLDGSPLYEMNDSKRTRFRRERIGFIFQKFQLIPDMTIRQNLQFPLDVAGKRKDKAFEEELISMLDLEDRLGFYPHQLSGGGQQRAAIARALLLKPDLILADEPTGNIDEAAGQELLKFILRSNEKYGQTFVIVTHDMTAAGMAHRIVRLKDGKVQPDSGEENRGGTYED</sequence>
<dbReference type="FunFam" id="3.40.50.300:FF:000032">
    <property type="entry name" value="Export ABC transporter ATP-binding protein"/>
    <property type="match status" value="1"/>
</dbReference>
<dbReference type="InterPro" id="IPR015854">
    <property type="entry name" value="ABC_transpr_LolD-like"/>
</dbReference>
<keyword evidence="6" id="KW-1185">Reference proteome</keyword>
<dbReference type="EMBL" id="JAJNOR010000001">
    <property type="protein sequence ID" value="MCD2491454.1"/>
    <property type="molecule type" value="Genomic_DNA"/>
</dbReference>
<dbReference type="InterPro" id="IPR003439">
    <property type="entry name" value="ABC_transporter-like_ATP-bd"/>
</dbReference>
<dbReference type="Gene3D" id="3.40.50.300">
    <property type="entry name" value="P-loop containing nucleotide triphosphate hydrolases"/>
    <property type="match status" value="1"/>
</dbReference>
<dbReference type="GO" id="GO:0005886">
    <property type="term" value="C:plasma membrane"/>
    <property type="evidence" value="ECO:0007669"/>
    <property type="project" value="TreeGrafter"/>
</dbReference>
<accession>A0AAP2W988</accession>
<dbReference type="AlphaFoldDB" id="A0AAP2W988"/>
<keyword evidence="2" id="KW-0547">Nucleotide-binding</keyword>
<evidence type="ECO:0000313" key="6">
    <source>
        <dbReference type="Proteomes" id="UP001299265"/>
    </source>
</evidence>
<dbReference type="Pfam" id="PF00005">
    <property type="entry name" value="ABC_tran"/>
    <property type="match status" value="1"/>
</dbReference>
<dbReference type="GO" id="GO:0005524">
    <property type="term" value="F:ATP binding"/>
    <property type="evidence" value="ECO:0007669"/>
    <property type="project" value="UniProtKB-KW"/>
</dbReference>
<dbReference type="SUPFAM" id="SSF52540">
    <property type="entry name" value="P-loop containing nucleoside triphosphate hydrolases"/>
    <property type="match status" value="1"/>
</dbReference>
<dbReference type="InterPro" id="IPR017911">
    <property type="entry name" value="MacB-like_ATP-bd"/>
</dbReference>
<evidence type="ECO:0000256" key="1">
    <source>
        <dbReference type="ARBA" id="ARBA00022448"/>
    </source>
</evidence>
<dbReference type="GO" id="GO:0016887">
    <property type="term" value="F:ATP hydrolysis activity"/>
    <property type="evidence" value="ECO:0007669"/>
    <property type="project" value="InterPro"/>
</dbReference>
<dbReference type="PROSITE" id="PS50893">
    <property type="entry name" value="ABC_TRANSPORTER_2"/>
    <property type="match status" value="1"/>
</dbReference>
<feature type="domain" description="ABC transporter" evidence="4">
    <location>
        <begin position="17"/>
        <end position="247"/>
    </location>
</feature>
<dbReference type="CDD" id="cd03255">
    <property type="entry name" value="ABC_MJ0796_LolCDE_FtsE"/>
    <property type="match status" value="1"/>
</dbReference>
<keyword evidence="3 5" id="KW-0067">ATP-binding</keyword>
<dbReference type="GO" id="GO:0098796">
    <property type="term" value="C:membrane protein complex"/>
    <property type="evidence" value="ECO:0007669"/>
    <property type="project" value="UniProtKB-ARBA"/>
</dbReference>
<evidence type="ECO:0000256" key="2">
    <source>
        <dbReference type="ARBA" id="ARBA00022741"/>
    </source>
</evidence>
<evidence type="ECO:0000259" key="4">
    <source>
        <dbReference type="PROSITE" id="PS50893"/>
    </source>
</evidence>
<dbReference type="InterPro" id="IPR027417">
    <property type="entry name" value="P-loop_NTPase"/>
</dbReference>
<proteinExistence type="predicted"/>
<evidence type="ECO:0000313" key="5">
    <source>
        <dbReference type="EMBL" id="MCD2491454.1"/>
    </source>
</evidence>
<keyword evidence="1" id="KW-0813">Transport</keyword>
<name>A0AAP2W988_9FIRM</name>
<reference evidence="5 6" key="1">
    <citation type="submission" date="2021-11" db="EMBL/GenBank/DDBJ databases">
        <title>Lacrimispora sp. nov. NSJ-141 isolated from human feces.</title>
        <authorList>
            <person name="Abdugheni R."/>
        </authorList>
    </citation>
    <scope>NUCLEOTIDE SEQUENCE [LARGE SCALE GENOMIC DNA]</scope>
    <source>
        <strain evidence="5 6">NSJ-141</strain>
    </source>
</reference>
<dbReference type="SMART" id="SM00382">
    <property type="entry name" value="AAA"/>
    <property type="match status" value="1"/>
</dbReference>
<evidence type="ECO:0000256" key="3">
    <source>
        <dbReference type="ARBA" id="ARBA00022840"/>
    </source>
</evidence>
<dbReference type="GO" id="GO:0022857">
    <property type="term" value="F:transmembrane transporter activity"/>
    <property type="evidence" value="ECO:0007669"/>
    <property type="project" value="TreeGrafter"/>
</dbReference>
<dbReference type="Proteomes" id="UP001299265">
    <property type="component" value="Unassembled WGS sequence"/>
</dbReference>